<dbReference type="Proteomes" id="UP001213000">
    <property type="component" value="Unassembled WGS sequence"/>
</dbReference>
<proteinExistence type="inferred from homology"/>
<dbReference type="Pfam" id="PF01613">
    <property type="entry name" value="Flavin_Reduct"/>
    <property type="match status" value="1"/>
</dbReference>
<dbReference type="SMART" id="SM00903">
    <property type="entry name" value="Flavin_Reduct"/>
    <property type="match status" value="1"/>
</dbReference>
<dbReference type="InterPro" id="IPR012349">
    <property type="entry name" value="Split_barrel_FMN-bd"/>
</dbReference>
<name>A0AAD5YQN3_9AGAR</name>
<feature type="domain" description="Flavin reductase like" evidence="5">
    <location>
        <begin position="136"/>
        <end position="288"/>
    </location>
</feature>
<evidence type="ECO:0000256" key="2">
    <source>
        <dbReference type="ARBA" id="ARBA00022630"/>
    </source>
</evidence>
<keyword evidence="2" id="KW-0285">Flavoprotein</keyword>
<dbReference type="GO" id="GO:0010181">
    <property type="term" value="F:FMN binding"/>
    <property type="evidence" value="ECO:0007669"/>
    <property type="project" value="InterPro"/>
</dbReference>
<evidence type="ECO:0000256" key="1">
    <source>
        <dbReference type="ARBA" id="ARBA00001917"/>
    </source>
</evidence>
<evidence type="ECO:0000256" key="3">
    <source>
        <dbReference type="ARBA" id="ARBA00022643"/>
    </source>
</evidence>
<comment type="caution">
    <text evidence="6">The sequence shown here is derived from an EMBL/GenBank/DDBJ whole genome shotgun (WGS) entry which is preliminary data.</text>
</comment>
<evidence type="ECO:0000259" key="5">
    <source>
        <dbReference type="SMART" id="SM00903"/>
    </source>
</evidence>
<comment type="similarity">
    <text evidence="4">Belongs to the flavoredoxin family.</text>
</comment>
<reference evidence="6" key="1">
    <citation type="submission" date="2022-07" db="EMBL/GenBank/DDBJ databases">
        <title>Genome Sequence of Leucocoprinus birnbaumii.</title>
        <authorList>
            <person name="Buettner E."/>
        </authorList>
    </citation>
    <scope>NUCLEOTIDE SEQUENCE</scope>
    <source>
        <strain evidence="6">VT141</strain>
    </source>
</reference>
<comment type="cofactor">
    <cofactor evidence="1">
        <name>FMN</name>
        <dbReference type="ChEBI" id="CHEBI:58210"/>
    </cofactor>
</comment>
<gene>
    <name evidence="6" type="ORF">NP233_g5749</name>
</gene>
<dbReference type="PANTHER" id="PTHR33798">
    <property type="entry name" value="FLAVOPROTEIN OXYGENASE"/>
    <property type="match status" value="1"/>
</dbReference>
<protein>
    <recommendedName>
        <fullName evidence="5">Flavin reductase like domain-containing protein</fullName>
    </recommendedName>
</protein>
<dbReference type="SUPFAM" id="SSF50475">
    <property type="entry name" value="FMN-binding split barrel"/>
    <property type="match status" value="1"/>
</dbReference>
<dbReference type="InterPro" id="IPR002563">
    <property type="entry name" value="Flavin_Rdtase-like_dom"/>
</dbReference>
<keyword evidence="7" id="KW-1185">Reference proteome</keyword>
<evidence type="ECO:0000256" key="4">
    <source>
        <dbReference type="ARBA" id="ARBA00038054"/>
    </source>
</evidence>
<evidence type="ECO:0000313" key="6">
    <source>
        <dbReference type="EMBL" id="KAJ3568398.1"/>
    </source>
</evidence>
<organism evidence="6 7">
    <name type="scientific">Leucocoprinus birnbaumii</name>
    <dbReference type="NCBI Taxonomy" id="56174"/>
    <lineage>
        <taxon>Eukaryota</taxon>
        <taxon>Fungi</taxon>
        <taxon>Dikarya</taxon>
        <taxon>Basidiomycota</taxon>
        <taxon>Agaricomycotina</taxon>
        <taxon>Agaricomycetes</taxon>
        <taxon>Agaricomycetidae</taxon>
        <taxon>Agaricales</taxon>
        <taxon>Agaricineae</taxon>
        <taxon>Agaricaceae</taxon>
        <taxon>Leucocoprinus</taxon>
    </lineage>
</organism>
<dbReference type="Gene3D" id="2.30.110.10">
    <property type="entry name" value="Electron Transport, Fmn-binding Protein, Chain A"/>
    <property type="match status" value="1"/>
</dbReference>
<dbReference type="EMBL" id="JANIEX010000348">
    <property type="protein sequence ID" value="KAJ3568398.1"/>
    <property type="molecule type" value="Genomic_DNA"/>
</dbReference>
<dbReference type="PANTHER" id="PTHR33798:SF5">
    <property type="entry name" value="FLAVIN REDUCTASE LIKE DOMAIN-CONTAINING PROTEIN"/>
    <property type="match status" value="1"/>
</dbReference>
<accession>A0AAD5YQN3</accession>
<sequence length="339" mass="38293">MHTLAVEKRALSSCVGYVLSRSRRTVPSEVGRRWFASMKTINRVGRTSLGKREDQAQPECGRRTYSQAASVLPPFDHTKRFRFTQPPHPEWTYGDGMKLPEQEDQEIWGASEAARRRRVWDLEGTSSRETYQLLTSAIIPRPIAFVSTLSEDGTPNLAPFSYFSMISHNPPLLSVSFALSQRRPKDTRENILQTKEFTVNIISEPFIEAANSTSVESPAEMNEWLLSGLTPTKSVLVKPPIVEESAVSMECELYSHQNIPDSPSEPPTTTLVLGLIKRVHVRESCMREDGLTLDPEKLRPVARLGSVSYARTVEGFDLPRVSWKATKGVYEEIERTRKE</sequence>
<keyword evidence="3" id="KW-0288">FMN</keyword>
<dbReference type="AlphaFoldDB" id="A0AAD5YQN3"/>
<evidence type="ECO:0000313" key="7">
    <source>
        <dbReference type="Proteomes" id="UP001213000"/>
    </source>
</evidence>